<dbReference type="RefSeq" id="WP_110480949.1">
    <property type="nucleotide sequence ID" value="NZ_CP024988.1"/>
</dbReference>
<dbReference type="Proteomes" id="UP000247696">
    <property type="component" value="Chromosome"/>
</dbReference>
<gene>
    <name evidence="4" type="ORF">Csp1_04010</name>
</gene>
<feature type="domain" description="HTH tetR-type" evidence="3">
    <location>
        <begin position="9"/>
        <end position="69"/>
    </location>
</feature>
<keyword evidence="5" id="KW-1185">Reference proteome</keyword>
<dbReference type="OrthoDB" id="4427109at2"/>
<dbReference type="SUPFAM" id="SSF46689">
    <property type="entry name" value="Homeodomain-like"/>
    <property type="match status" value="1"/>
</dbReference>
<dbReference type="KEGG" id="cpre:Csp1_04010"/>
<evidence type="ECO:0000256" key="1">
    <source>
        <dbReference type="ARBA" id="ARBA00023125"/>
    </source>
</evidence>
<keyword evidence="1 2" id="KW-0238">DNA-binding</keyword>
<dbReference type="GO" id="GO:0003677">
    <property type="term" value="F:DNA binding"/>
    <property type="evidence" value="ECO:0007669"/>
    <property type="project" value="UniProtKB-UniRule"/>
</dbReference>
<accession>A0A2Z3YUT6</accession>
<name>A0A2Z3YUT6_9CORY</name>
<dbReference type="AlphaFoldDB" id="A0A2Z3YUT6"/>
<proteinExistence type="predicted"/>
<organism evidence="4 5">
    <name type="scientific">Corynebacterium provencense</name>
    <dbReference type="NCBI Taxonomy" id="1737425"/>
    <lineage>
        <taxon>Bacteria</taxon>
        <taxon>Bacillati</taxon>
        <taxon>Actinomycetota</taxon>
        <taxon>Actinomycetes</taxon>
        <taxon>Mycobacteriales</taxon>
        <taxon>Corynebacteriaceae</taxon>
        <taxon>Corynebacterium</taxon>
    </lineage>
</organism>
<evidence type="ECO:0000313" key="5">
    <source>
        <dbReference type="Proteomes" id="UP000247696"/>
    </source>
</evidence>
<dbReference type="PROSITE" id="PS50977">
    <property type="entry name" value="HTH_TETR_2"/>
    <property type="match status" value="1"/>
</dbReference>
<sequence>MPVRRKSVGRPARTSLSALLDAAVELGLDRFTLSAVAKRTGIAEATVYNYVSGRDELYRLACDRLFAGVTLETDPAVDSGSWTDYIDNVSEQAVTLAAAHPGLTEYLFYGPLGPETVRIYRTIVDETMRRCPVLDANTAYFVASRSFLAALTLASHPRYHGAGRWLRQALTAGIDTRIAAGDLPELPGDWTDVLEDLR</sequence>
<dbReference type="STRING" id="1737425.GCA_900049755_02236"/>
<evidence type="ECO:0000313" key="4">
    <source>
        <dbReference type="EMBL" id="AWT25223.1"/>
    </source>
</evidence>
<dbReference type="InterPro" id="IPR001647">
    <property type="entry name" value="HTH_TetR"/>
</dbReference>
<dbReference type="Gene3D" id="1.10.357.10">
    <property type="entry name" value="Tetracycline Repressor, domain 2"/>
    <property type="match status" value="1"/>
</dbReference>
<reference evidence="5" key="1">
    <citation type="submission" date="2017-11" db="EMBL/GenBank/DDBJ databases">
        <title>Otitis media/interna in a cat caused by the recently described species Corynebacterium provencense.</title>
        <authorList>
            <person name="Kittl S."/>
            <person name="Brodard I."/>
            <person name="Rychener L."/>
            <person name="Jores J."/>
            <person name="Roosje P."/>
            <person name="Gobeli Brawand S."/>
        </authorList>
    </citation>
    <scope>NUCLEOTIDE SEQUENCE [LARGE SCALE GENOMIC DNA]</scope>
    <source>
        <strain evidence="5">17KM38</strain>
    </source>
</reference>
<feature type="DNA-binding region" description="H-T-H motif" evidence="2">
    <location>
        <begin position="32"/>
        <end position="51"/>
    </location>
</feature>
<evidence type="ECO:0000259" key="3">
    <source>
        <dbReference type="PROSITE" id="PS50977"/>
    </source>
</evidence>
<dbReference type="InterPro" id="IPR009057">
    <property type="entry name" value="Homeodomain-like_sf"/>
</dbReference>
<dbReference type="Pfam" id="PF00440">
    <property type="entry name" value="TetR_N"/>
    <property type="match status" value="1"/>
</dbReference>
<evidence type="ECO:0000256" key="2">
    <source>
        <dbReference type="PROSITE-ProRule" id="PRU00335"/>
    </source>
</evidence>
<dbReference type="EMBL" id="CP024988">
    <property type="protein sequence ID" value="AWT25223.1"/>
    <property type="molecule type" value="Genomic_DNA"/>
</dbReference>
<protein>
    <recommendedName>
        <fullName evidence="3">HTH tetR-type domain-containing protein</fullName>
    </recommendedName>
</protein>